<reference evidence="7 8" key="1">
    <citation type="submission" date="2019-05" db="EMBL/GenBank/DDBJ databases">
        <title>Whole genome sequence analysis of Cupriavidus campinensis S14E4C strain.</title>
        <authorList>
            <person name="Abbaszade G."/>
            <person name="Szabo A."/>
            <person name="Toumi M."/>
            <person name="Toth E."/>
        </authorList>
    </citation>
    <scope>NUCLEOTIDE SEQUENCE [LARGE SCALE GENOMIC DNA]</scope>
    <source>
        <strain evidence="7 8">S14E4C</strain>
    </source>
</reference>
<dbReference type="InterPro" id="IPR050808">
    <property type="entry name" value="Phage_Integrase"/>
</dbReference>
<feature type="compositionally biased region" description="Basic and acidic residues" evidence="5">
    <location>
        <begin position="10"/>
        <end position="20"/>
    </location>
</feature>
<evidence type="ECO:0000256" key="4">
    <source>
        <dbReference type="ARBA" id="ARBA00023172"/>
    </source>
</evidence>
<dbReference type="InterPro" id="IPR038488">
    <property type="entry name" value="Integrase_DNA-bd_sf"/>
</dbReference>
<dbReference type="EMBL" id="VCIZ01000001">
    <property type="protein sequence ID" value="TSP14815.1"/>
    <property type="molecule type" value="Genomic_DNA"/>
</dbReference>
<dbReference type="InterPro" id="IPR010998">
    <property type="entry name" value="Integrase_recombinase_N"/>
</dbReference>
<comment type="similarity">
    <text evidence="1">Belongs to the 'phage' integrase family.</text>
</comment>
<dbReference type="InterPro" id="IPR025166">
    <property type="entry name" value="Integrase_DNA_bind_dom"/>
</dbReference>
<evidence type="ECO:0000313" key="7">
    <source>
        <dbReference type="EMBL" id="TSP14815.1"/>
    </source>
</evidence>
<dbReference type="CDD" id="cd00801">
    <property type="entry name" value="INT_P4_C"/>
    <property type="match status" value="1"/>
</dbReference>
<dbReference type="Gene3D" id="1.10.150.130">
    <property type="match status" value="1"/>
</dbReference>
<accession>A0ABY3EV13</accession>
<name>A0ABY3EV13_9BURK</name>
<dbReference type="Gene3D" id="1.10.443.10">
    <property type="entry name" value="Intergrase catalytic core"/>
    <property type="match status" value="1"/>
</dbReference>
<dbReference type="InterPro" id="IPR013762">
    <property type="entry name" value="Integrase-like_cat_sf"/>
</dbReference>
<protein>
    <submittedName>
        <fullName evidence="7">DUF4102 domain-containing protein</fullName>
    </submittedName>
</protein>
<dbReference type="Pfam" id="PF00589">
    <property type="entry name" value="Phage_integrase"/>
    <property type="match status" value="1"/>
</dbReference>
<dbReference type="PANTHER" id="PTHR30629">
    <property type="entry name" value="PROPHAGE INTEGRASE"/>
    <property type="match status" value="1"/>
</dbReference>
<feature type="region of interest" description="Disordered" evidence="5">
    <location>
        <begin position="1"/>
        <end position="20"/>
    </location>
</feature>
<organism evidence="7 8">
    <name type="scientific">Cupriavidus campinensis</name>
    <dbReference type="NCBI Taxonomy" id="151783"/>
    <lineage>
        <taxon>Bacteria</taxon>
        <taxon>Pseudomonadati</taxon>
        <taxon>Pseudomonadota</taxon>
        <taxon>Betaproteobacteria</taxon>
        <taxon>Burkholderiales</taxon>
        <taxon>Burkholderiaceae</taxon>
        <taxon>Cupriavidus</taxon>
    </lineage>
</organism>
<gene>
    <name evidence="7" type="ORF">FGG12_03000</name>
</gene>
<evidence type="ECO:0000313" key="8">
    <source>
        <dbReference type="Proteomes" id="UP000318943"/>
    </source>
</evidence>
<dbReference type="InterPro" id="IPR053876">
    <property type="entry name" value="Phage_int_M"/>
</dbReference>
<keyword evidence="8" id="KW-1185">Reference proteome</keyword>
<evidence type="ECO:0000256" key="2">
    <source>
        <dbReference type="ARBA" id="ARBA00022908"/>
    </source>
</evidence>
<sequence>MGQNSMLTDKQARALKPNDKPVFDGKVTGLLLTPAKSGCKWTLRFTSPTTGKRRDAGLGTYPETSIAEAREKALAMRKLIDNGEDPIDQRNREREAAAVVAAALTFEKAARQVHEELKPSWKNKKHAAQWISTLETYVFPKIGARKLDAITPADCADALRPIWLSKAETAGRTRQRMHAVMQWAWAHGHIAANPLTVIDHILPKQSGKKTHQPAMPWRQVPTFVSQHLKEIDAGDSTRMALLFLILTATRSGEIRGATWAEFDLRNRVWSIPADRMKAAEMHRVPLSENAVSLLERIKERQLHDTLVFPSPREKILSDMTLTAFLRRAKAESDTPGRFATAHGFRSSFRDWASEHGYARDLAERALAHTVANKVEAAYHRTDLLEQRRPLMESWANHVYASVAPTES</sequence>
<keyword evidence="3" id="KW-0238">DNA-binding</keyword>
<comment type="caution">
    <text evidence="7">The sequence shown here is derived from an EMBL/GenBank/DDBJ whole genome shotgun (WGS) entry which is preliminary data.</text>
</comment>
<feature type="domain" description="Tyr recombinase" evidence="6">
    <location>
        <begin position="214"/>
        <end position="391"/>
    </location>
</feature>
<dbReference type="PROSITE" id="PS51898">
    <property type="entry name" value="TYR_RECOMBINASE"/>
    <property type="match status" value="1"/>
</dbReference>
<dbReference type="SUPFAM" id="SSF56349">
    <property type="entry name" value="DNA breaking-rejoining enzymes"/>
    <property type="match status" value="1"/>
</dbReference>
<evidence type="ECO:0000256" key="1">
    <source>
        <dbReference type="ARBA" id="ARBA00008857"/>
    </source>
</evidence>
<proteinExistence type="inferred from homology"/>
<evidence type="ECO:0000256" key="5">
    <source>
        <dbReference type="SAM" id="MobiDB-lite"/>
    </source>
</evidence>
<dbReference type="Pfam" id="PF22022">
    <property type="entry name" value="Phage_int_M"/>
    <property type="match status" value="1"/>
</dbReference>
<evidence type="ECO:0000259" key="6">
    <source>
        <dbReference type="PROSITE" id="PS51898"/>
    </source>
</evidence>
<evidence type="ECO:0000256" key="3">
    <source>
        <dbReference type="ARBA" id="ARBA00023125"/>
    </source>
</evidence>
<dbReference type="PANTHER" id="PTHR30629:SF2">
    <property type="entry name" value="PROPHAGE INTEGRASE INTS-RELATED"/>
    <property type="match status" value="1"/>
</dbReference>
<dbReference type="Proteomes" id="UP000318943">
    <property type="component" value="Unassembled WGS sequence"/>
</dbReference>
<keyword evidence="4" id="KW-0233">DNA recombination</keyword>
<dbReference type="Gene3D" id="3.30.160.390">
    <property type="entry name" value="Integrase, DNA-binding domain"/>
    <property type="match status" value="1"/>
</dbReference>
<dbReference type="InterPro" id="IPR002104">
    <property type="entry name" value="Integrase_catalytic"/>
</dbReference>
<dbReference type="Pfam" id="PF13356">
    <property type="entry name" value="Arm-DNA-bind_3"/>
    <property type="match status" value="1"/>
</dbReference>
<keyword evidence="2" id="KW-0229">DNA integration</keyword>
<dbReference type="InterPro" id="IPR011010">
    <property type="entry name" value="DNA_brk_join_enz"/>
</dbReference>